<sequence length="41" mass="4929">MNYCVSFYIDIIIHTPSKVWHSNKYDVGFILITTNKLEFYN</sequence>
<dbReference type="EMBL" id="CVOU01000002">
    <property type="protein sequence ID" value="CRI09843.1"/>
    <property type="molecule type" value="Genomic_DNA"/>
</dbReference>
<evidence type="ECO:0000313" key="2">
    <source>
        <dbReference type="Proteomes" id="UP000236509"/>
    </source>
</evidence>
<protein>
    <submittedName>
        <fullName evidence="1">Uncharacterized protein</fullName>
    </submittedName>
</protein>
<proteinExistence type="predicted"/>
<dbReference type="AlphaFoldDB" id="A0A7U7JQ28"/>
<name>A0A7U7JQ28_9STAP</name>
<evidence type="ECO:0000313" key="1">
    <source>
        <dbReference type="EMBL" id="CRI09843.1"/>
    </source>
</evidence>
<reference evidence="1 2" key="1">
    <citation type="submission" date="2015-04" db="EMBL/GenBank/DDBJ databases">
        <authorList>
            <person name="Cao L."/>
            <person name="Gao C.H."/>
        </authorList>
    </citation>
    <scope>NUCLEOTIDE SEQUENCE [LARGE SCALE GENOMIC DNA]</scope>
    <source>
        <strain evidence="1 2">SH3</strain>
    </source>
</reference>
<organism evidence="1 2">
    <name type="scientific">Staphylococcus argenteus</name>
    <dbReference type="NCBI Taxonomy" id="985002"/>
    <lineage>
        <taxon>Bacteria</taxon>
        <taxon>Bacillati</taxon>
        <taxon>Bacillota</taxon>
        <taxon>Bacilli</taxon>
        <taxon>Bacillales</taxon>
        <taxon>Staphylococcaceae</taxon>
        <taxon>Staphylococcus</taxon>
    </lineage>
</organism>
<accession>A0A7U7JQ28</accession>
<dbReference type="Proteomes" id="UP000236509">
    <property type="component" value="Unassembled WGS sequence"/>
</dbReference>
<comment type="caution">
    <text evidence="1">The sequence shown here is derived from an EMBL/GenBank/DDBJ whole genome shotgun (WGS) entry which is preliminary data.</text>
</comment>
<gene>
    <name evidence="1" type="ORF">BN1326_100005</name>
</gene>
<keyword evidence="2" id="KW-1185">Reference proteome</keyword>